<evidence type="ECO:0000313" key="3">
    <source>
        <dbReference type="Proteomes" id="UP000273405"/>
    </source>
</evidence>
<accession>A0A3A8MAJ1</accession>
<dbReference type="AlphaFoldDB" id="A0A3A8MAJ1"/>
<evidence type="ECO:0008006" key="4">
    <source>
        <dbReference type="Google" id="ProtNLM"/>
    </source>
</evidence>
<evidence type="ECO:0000256" key="1">
    <source>
        <dbReference type="SAM" id="SignalP"/>
    </source>
</evidence>
<organism evidence="2 3">
    <name type="scientific">Corallococcus sicarius</name>
    <dbReference type="NCBI Taxonomy" id="2316726"/>
    <lineage>
        <taxon>Bacteria</taxon>
        <taxon>Pseudomonadati</taxon>
        <taxon>Myxococcota</taxon>
        <taxon>Myxococcia</taxon>
        <taxon>Myxococcales</taxon>
        <taxon>Cystobacterineae</taxon>
        <taxon>Myxococcaceae</taxon>
        <taxon>Corallococcus</taxon>
    </lineage>
</organism>
<feature type="chain" id="PRO_5017273870" description="Outer membrane protein beta-barrel domain-containing protein" evidence="1">
    <location>
        <begin position="19"/>
        <end position="241"/>
    </location>
</feature>
<dbReference type="EMBL" id="RAWG01000507">
    <property type="protein sequence ID" value="RKH29273.1"/>
    <property type="molecule type" value="Genomic_DNA"/>
</dbReference>
<dbReference type="InterPro" id="IPR011250">
    <property type="entry name" value="OMP/PagP_B-barrel"/>
</dbReference>
<name>A0A3A8MAJ1_9BACT</name>
<evidence type="ECO:0000313" key="2">
    <source>
        <dbReference type="EMBL" id="RKH29273.1"/>
    </source>
</evidence>
<feature type="signal peptide" evidence="1">
    <location>
        <begin position="1"/>
        <end position="18"/>
    </location>
</feature>
<dbReference type="SUPFAM" id="SSF56925">
    <property type="entry name" value="OMPA-like"/>
    <property type="match status" value="1"/>
</dbReference>
<comment type="caution">
    <text evidence="2">The sequence shown here is derived from an EMBL/GenBank/DDBJ whole genome shotgun (WGS) entry which is preliminary data.</text>
</comment>
<reference evidence="3" key="1">
    <citation type="submission" date="2018-09" db="EMBL/GenBank/DDBJ databases">
        <authorList>
            <person name="Livingstone P.G."/>
            <person name="Whitworth D.E."/>
        </authorList>
    </citation>
    <scope>NUCLEOTIDE SEQUENCE [LARGE SCALE GENOMIC DNA]</scope>
    <source>
        <strain evidence="3">CA040B</strain>
    </source>
</reference>
<dbReference type="OrthoDB" id="5508706at2"/>
<sequence length="241" mass="24940">MLRRLPLLVALCATPALAQDDEGSADAAPSSLDGVGRITVGAGYRLTSNATLYDSWYGAKGPAAGLERAPESSGAPVGALTFAYAVTDLVELGIDLIGTTQTLRLTESLGDGSSVSRKVSTLAYGALVGLRFQGVLDIGPQGLVPFAGVLTGPTVISSKREGSGLQENVGQAWVGALGATLRLSSKWGITAEYRLMFLRGPVESPKADAPGPFSFSSGGNWFSLGVTYTFPPDPSRPMPTF</sequence>
<keyword evidence="3" id="KW-1185">Reference proteome</keyword>
<dbReference type="Proteomes" id="UP000273405">
    <property type="component" value="Unassembled WGS sequence"/>
</dbReference>
<dbReference type="Gene3D" id="2.40.160.20">
    <property type="match status" value="1"/>
</dbReference>
<keyword evidence="1" id="KW-0732">Signal</keyword>
<protein>
    <recommendedName>
        <fullName evidence="4">Outer membrane protein beta-barrel domain-containing protein</fullName>
    </recommendedName>
</protein>
<proteinExistence type="predicted"/>
<gene>
    <name evidence="2" type="ORF">D7X12_39730</name>
</gene>